<proteinExistence type="predicted"/>
<dbReference type="Proteomes" id="UP000241890">
    <property type="component" value="Unassembled WGS sequence"/>
</dbReference>
<comment type="caution">
    <text evidence="2">The sequence shown here is derived from an EMBL/GenBank/DDBJ whole genome shotgun (WGS) entry which is preliminary data.</text>
</comment>
<dbReference type="Gene3D" id="2.60.40.10">
    <property type="entry name" value="Immunoglobulins"/>
    <property type="match status" value="1"/>
</dbReference>
<evidence type="ECO:0000313" key="3">
    <source>
        <dbReference type="Proteomes" id="UP000241890"/>
    </source>
</evidence>
<sequence>MAPPRMARPEATNPTEFSVDIKWQKVDGATSYKLYRRKIPDTWETAKVTTIGGSETKVTLEDLEPTSTYQFRIAAVTSEGEGAQSEDLTIDTAVANCTPKKKCVIS</sequence>
<evidence type="ECO:0000259" key="1">
    <source>
        <dbReference type="PROSITE" id="PS50853"/>
    </source>
</evidence>
<dbReference type="Pfam" id="PF00041">
    <property type="entry name" value="fn3"/>
    <property type="match status" value="1"/>
</dbReference>
<dbReference type="EMBL" id="BEYU01000210">
    <property type="protein sequence ID" value="GBG34702.1"/>
    <property type="molecule type" value="Genomic_DNA"/>
</dbReference>
<dbReference type="SUPFAM" id="SSF49265">
    <property type="entry name" value="Fibronectin type III"/>
    <property type="match status" value="1"/>
</dbReference>
<organism evidence="2 3">
    <name type="scientific">Hondaea fermentalgiana</name>
    <dbReference type="NCBI Taxonomy" id="2315210"/>
    <lineage>
        <taxon>Eukaryota</taxon>
        <taxon>Sar</taxon>
        <taxon>Stramenopiles</taxon>
        <taxon>Bigyra</taxon>
        <taxon>Labyrinthulomycetes</taxon>
        <taxon>Thraustochytrida</taxon>
        <taxon>Thraustochytriidae</taxon>
        <taxon>Hondaea</taxon>
    </lineage>
</organism>
<dbReference type="InterPro" id="IPR036116">
    <property type="entry name" value="FN3_sf"/>
</dbReference>
<dbReference type="PROSITE" id="PS50853">
    <property type="entry name" value="FN3"/>
    <property type="match status" value="1"/>
</dbReference>
<name>A0A2R5GV16_9STRA</name>
<dbReference type="InParanoid" id="A0A2R5GV16"/>
<keyword evidence="3" id="KW-1185">Reference proteome</keyword>
<reference evidence="2 3" key="1">
    <citation type="submission" date="2017-12" db="EMBL/GenBank/DDBJ databases">
        <title>Sequencing, de novo assembly and annotation of complete genome of a new Thraustochytrid species, strain FCC1311.</title>
        <authorList>
            <person name="Sedici K."/>
            <person name="Godart F."/>
            <person name="Aiese Cigliano R."/>
            <person name="Sanseverino W."/>
            <person name="Barakat M."/>
            <person name="Ortet P."/>
            <person name="Marechal E."/>
            <person name="Cagnac O."/>
            <person name="Amato A."/>
        </authorList>
    </citation>
    <scope>NUCLEOTIDE SEQUENCE [LARGE SCALE GENOMIC DNA]</scope>
</reference>
<accession>A0A2R5GV16</accession>
<dbReference type="InterPro" id="IPR003961">
    <property type="entry name" value="FN3_dom"/>
</dbReference>
<dbReference type="OrthoDB" id="152385at2759"/>
<dbReference type="CDD" id="cd00063">
    <property type="entry name" value="FN3"/>
    <property type="match status" value="1"/>
</dbReference>
<dbReference type="InterPro" id="IPR013783">
    <property type="entry name" value="Ig-like_fold"/>
</dbReference>
<evidence type="ECO:0000313" key="2">
    <source>
        <dbReference type="EMBL" id="GBG34702.1"/>
    </source>
</evidence>
<feature type="domain" description="Fibronectin type-III" evidence="1">
    <location>
        <begin position="3"/>
        <end position="95"/>
    </location>
</feature>
<protein>
    <submittedName>
        <fullName evidence="2">Fibronectin type-III domain-containing protein 3A</fullName>
    </submittedName>
</protein>
<gene>
    <name evidence="2" type="ORF">FCC1311_109242</name>
</gene>
<dbReference type="SMART" id="SM00060">
    <property type="entry name" value="FN3"/>
    <property type="match status" value="1"/>
</dbReference>
<dbReference type="AlphaFoldDB" id="A0A2R5GV16"/>